<keyword evidence="4 11" id="KW-0067">ATP-binding</keyword>
<dbReference type="PROSITE" id="PS50929">
    <property type="entry name" value="ABC_TM1F"/>
    <property type="match status" value="1"/>
</dbReference>
<dbReference type="Gene3D" id="1.20.1560.10">
    <property type="entry name" value="ABC transporter type 1, transmembrane domain"/>
    <property type="match status" value="1"/>
</dbReference>
<dbReference type="SMART" id="SM00382">
    <property type="entry name" value="AAA"/>
    <property type="match status" value="1"/>
</dbReference>
<keyword evidence="6 7" id="KW-0472">Membrane</keyword>
<dbReference type="Gene3D" id="3.40.50.300">
    <property type="entry name" value="P-loop containing nucleotide triphosphate hydrolases"/>
    <property type="match status" value="1"/>
</dbReference>
<dbReference type="InterPro" id="IPR036640">
    <property type="entry name" value="ABC1_TM_sf"/>
</dbReference>
<evidence type="ECO:0000256" key="6">
    <source>
        <dbReference type="ARBA" id="ARBA00023136"/>
    </source>
</evidence>
<sequence length="572" mass="63166">MRRLKILLHFLKGSYPLAFASVLFALISVASKMAIPFLTGLCVDMLEDGNFAIYPYLIAMIGLLLAGSVFRYFFDLSLSYIGNAVVKRMRDAVYRKYLSAPISYIDSSSHGDLLQRLVTDIENVQTGLITGAGAVYEGAVQILITLGFMFYLNYALALLVIILTPISVVVSKFISSRNARYFNEQSKKRGILNGYGLESISNLQTIQSYGLSGMKEESFDELNKQVLSANFKASFAASWINPGTRLVNNLIYALVILLGAYLLVKNYSLGVSFSVGALSSFLTYSLQYMTPFNEISDAASDVFYALTSLRRVDAALSSQDDLDEGKASIEGAVDSLEAKDMWFSYDGKKQIIKGFSIDIYKGHKIALVGPTGCGKTTIINLLMRFYDPQKGGFYFNDVDSRDISKRSMRSHIGMVLQDCWLCSGTVKENIAFARPDASMEEIVEAAKKAHADGFIRRLPQGYDTVVSNASGLSMGEKQLLCVARIMLLAPEIILLDEATSSIDLRTELELSASFDELMRGKTSIVVAHRLSTIKNADLILVMKSGEIIERGNFEELMAQGGFFKELYDSQLS</sequence>
<dbReference type="InterPro" id="IPR039421">
    <property type="entry name" value="Type_1_exporter"/>
</dbReference>
<feature type="domain" description="SSD" evidence="8">
    <location>
        <begin position="1"/>
        <end position="63"/>
    </location>
</feature>
<feature type="domain" description="ABC transmembrane type-1" evidence="10">
    <location>
        <begin position="19"/>
        <end position="302"/>
    </location>
</feature>
<reference evidence="11" key="1">
    <citation type="submission" date="2020-10" db="EMBL/GenBank/DDBJ databases">
        <authorList>
            <person name="Gilroy R."/>
        </authorList>
    </citation>
    <scope>NUCLEOTIDE SEQUENCE</scope>
    <source>
        <strain evidence="11">ChiGjej1B1-22543</strain>
    </source>
</reference>
<accession>A0A9D1LNH4</accession>
<dbReference type="SUPFAM" id="SSF90123">
    <property type="entry name" value="ABC transporter transmembrane region"/>
    <property type="match status" value="1"/>
</dbReference>
<dbReference type="GO" id="GO:0005886">
    <property type="term" value="C:plasma membrane"/>
    <property type="evidence" value="ECO:0007669"/>
    <property type="project" value="UniProtKB-SubCell"/>
</dbReference>
<dbReference type="FunFam" id="3.40.50.300:FF:000218">
    <property type="entry name" value="Multidrug ABC transporter ATP-binding protein"/>
    <property type="match status" value="1"/>
</dbReference>
<dbReference type="PROSITE" id="PS50893">
    <property type="entry name" value="ABC_TRANSPORTER_2"/>
    <property type="match status" value="1"/>
</dbReference>
<feature type="transmembrane region" description="Helical" evidence="7">
    <location>
        <begin position="53"/>
        <end position="74"/>
    </location>
</feature>
<keyword evidence="3" id="KW-0547">Nucleotide-binding</keyword>
<dbReference type="CDD" id="cd03254">
    <property type="entry name" value="ABCC_Glucan_exporter_like"/>
    <property type="match status" value="1"/>
</dbReference>
<dbReference type="InterPro" id="IPR027417">
    <property type="entry name" value="P-loop_NTPase"/>
</dbReference>
<protein>
    <submittedName>
        <fullName evidence="11">ABC transporter ATP-binding protein</fullName>
    </submittedName>
</protein>
<dbReference type="SUPFAM" id="SSF52540">
    <property type="entry name" value="P-loop containing nucleoside triphosphate hydrolases"/>
    <property type="match status" value="1"/>
</dbReference>
<dbReference type="InterPro" id="IPR003593">
    <property type="entry name" value="AAA+_ATPase"/>
</dbReference>
<dbReference type="Pfam" id="PF00005">
    <property type="entry name" value="ABC_tran"/>
    <property type="match status" value="1"/>
</dbReference>
<evidence type="ECO:0000256" key="1">
    <source>
        <dbReference type="ARBA" id="ARBA00004651"/>
    </source>
</evidence>
<dbReference type="InterPro" id="IPR003439">
    <property type="entry name" value="ABC_transporter-like_ATP-bd"/>
</dbReference>
<evidence type="ECO:0000256" key="2">
    <source>
        <dbReference type="ARBA" id="ARBA00022692"/>
    </source>
</evidence>
<feature type="domain" description="ABC transporter" evidence="9">
    <location>
        <begin position="336"/>
        <end position="569"/>
    </location>
</feature>
<evidence type="ECO:0000256" key="7">
    <source>
        <dbReference type="SAM" id="Phobius"/>
    </source>
</evidence>
<organism evidence="11 12">
    <name type="scientific">Candidatus Alloenteromonas pullicola</name>
    <dbReference type="NCBI Taxonomy" id="2840784"/>
    <lineage>
        <taxon>Bacteria</taxon>
        <taxon>Bacillati</taxon>
        <taxon>Bacillota</taxon>
        <taxon>Bacillota incertae sedis</taxon>
        <taxon>Candidatus Alloenteromonas</taxon>
    </lineage>
</organism>
<dbReference type="InterPro" id="IPR000731">
    <property type="entry name" value="SSD"/>
</dbReference>
<evidence type="ECO:0000259" key="9">
    <source>
        <dbReference type="PROSITE" id="PS50893"/>
    </source>
</evidence>
<dbReference type="AlphaFoldDB" id="A0A9D1LNH4"/>
<dbReference type="GO" id="GO:0005524">
    <property type="term" value="F:ATP binding"/>
    <property type="evidence" value="ECO:0007669"/>
    <property type="project" value="UniProtKB-KW"/>
</dbReference>
<dbReference type="GO" id="GO:0016887">
    <property type="term" value="F:ATP hydrolysis activity"/>
    <property type="evidence" value="ECO:0007669"/>
    <property type="project" value="InterPro"/>
</dbReference>
<dbReference type="PANTHER" id="PTHR43394">
    <property type="entry name" value="ATP-DEPENDENT PERMEASE MDL1, MITOCHONDRIAL"/>
    <property type="match status" value="1"/>
</dbReference>
<evidence type="ECO:0000259" key="10">
    <source>
        <dbReference type="PROSITE" id="PS50929"/>
    </source>
</evidence>
<evidence type="ECO:0000313" key="12">
    <source>
        <dbReference type="Proteomes" id="UP000824070"/>
    </source>
</evidence>
<evidence type="ECO:0000256" key="5">
    <source>
        <dbReference type="ARBA" id="ARBA00022989"/>
    </source>
</evidence>
<gene>
    <name evidence="11" type="ORF">IAC52_02220</name>
</gene>
<keyword evidence="5 7" id="KW-1133">Transmembrane helix</keyword>
<evidence type="ECO:0000313" key="11">
    <source>
        <dbReference type="EMBL" id="HIU45093.1"/>
    </source>
</evidence>
<reference evidence="11" key="2">
    <citation type="journal article" date="2021" name="PeerJ">
        <title>Extensive microbial diversity within the chicken gut microbiome revealed by metagenomics and culture.</title>
        <authorList>
            <person name="Gilroy R."/>
            <person name="Ravi A."/>
            <person name="Getino M."/>
            <person name="Pursley I."/>
            <person name="Horton D.L."/>
            <person name="Alikhan N.F."/>
            <person name="Baker D."/>
            <person name="Gharbi K."/>
            <person name="Hall N."/>
            <person name="Watson M."/>
            <person name="Adriaenssens E.M."/>
            <person name="Foster-Nyarko E."/>
            <person name="Jarju S."/>
            <person name="Secka A."/>
            <person name="Antonio M."/>
            <person name="Oren A."/>
            <person name="Chaudhuri R.R."/>
            <person name="La Ragione R."/>
            <person name="Hildebrand F."/>
            <person name="Pallen M.J."/>
        </authorList>
    </citation>
    <scope>NUCLEOTIDE SEQUENCE</scope>
    <source>
        <strain evidence="11">ChiGjej1B1-22543</strain>
    </source>
</reference>
<dbReference type="InterPro" id="IPR011527">
    <property type="entry name" value="ABC1_TM_dom"/>
</dbReference>
<dbReference type="EMBL" id="DVMV01000015">
    <property type="protein sequence ID" value="HIU45093.1"/>
    <property type="molecule type" value="Genomic_DNA"/>
</dbReference>
<comment type="caution">
    <text evidence="11">The sequence shown here is derived from an EMBL/GenBank/DDBJ whole genome shotgun (WGS) entry which is preliminary data.</text>
</comment>
<comment type="subcellular location">
    <subcellularLocation>
        <location evidence="1">Cell membrane</location>
        <topology evidence="1">Multi-pass membrane protein</topology>
    </subcellularLocation>
</comment>
<dbReference type="Pfam" id="PF00664">
    <property type="entry name" value="ABC_membrane"/>
    <property type="match status" value="1"/>
</dbReference>
<dbReference type="GO" id="GO:0015421">
    <property type="term" value="F:ABC-type oligopeptide transporter activity"/>
    <property type="evidence" value="ECO:0007669"/>
    <property type="project" value="TreeGrafter"/>
</dbReference>
<name>A0A9D1LNH4_9FIRM</name>
<evidence type="ECO:0000256" key="4">
    <source>
        <dbReference type="ARBA" id="ARBA00022840"/>
    </source>
</evidence>
<evidence type="ECO:0000256" key="3">
    <source>
        <dbReference type="ARBA" id="ARBA00022741"/>
    </source>
</evidence>
<keyword evidence="2 7" id="KW-0812">Transmembrane</keyword>
<feature type="transmembrane region" description="Helical" evidence="7">
    <location>
        <begin position="151"/>
        <end position="174"/>
    </location>
</feature>
<dbReference type="PROSITE" id="PS50156">
    <property type="entry name" value="SSD"/>
    <property type="match status" value="1"/>
</dbReference>
<dbReference type="Proteomes" id="UP000824070">
    <property type="component" value="Unassembled WGS sequence"/>
</dbReference>
<proteinExistence type="predicted"/>
<feature type="transmembrane region" description="Helical" evidence="7">
    <location>
        <begin position="246"/>
        <end position="264"/>
    </location>
</feature>
<dbReference type="PANTHER" id="PTHR43394:SF1">
    <property type="entry name" value="ATP-BINDING CASSETTE SUB-FAMILY B MEMBER 10, MITOCHONDRIAL"/>
    <property type="match status" value="1"/>
</dbReference>
<dbReference type="CDD" id="cd18547">
    <property type="entry name" value="ABC_6TM_Tm288_like"/>
    <property type="match status" value="1"/>
</dbReference>
<evidence type="ECO:0000259" key="8">
    <source>
        <dbReference type="PROSITE" id="PS50156"/>
    </source>
</evidence>